<dbReference type="AlphaFoldDB" id="G9YCF1"/>
<comment type="caution">
    <text evidence="1">The sequence shown here is derived from an EMBL/GenBank/DDBJ whole genome shotgun (WGS) entry which is preliminary data.</text>
</comment>
<dbReference type="HOGENOM" id="CLU_3168716_0_0_6"/>
<evidence type="ECO:0000313" key="1">
    <source>
        <dbReference type="EMBL" id="EHM38532.1"/>
    </source>
</evidence>
<proteinExistence type="predicted"/>
<reference evidence="1 2" key="1">
    <citation type="submission" date="2011-08" db="EMBL/GenBank/DDBJ databases">
        <authorList>
            <person name="Weinstock G."/>
            <person name="Sodergren E."/>
            <person name="Clifton S."/>
            <person name="Fulton L."/>
            <person name="Fulton B."/>
            <person name="Courtney L."/>
            <person name="Fronick C."/>
            <person name="Harrison M."/>
            <person name="Strong C."/>
            <person name="Farmer C."/>
            <person name="Delahaunty K."/>
            <person name="Markovic C."/>
            <person name="Hall O."/>
            <person name="Minx P."/>
            <person name="Tomlinson C."/>
            <person name="Mitreva M."/>
            <person name="Hou S."/>
            <person name="Chen J."/>
            <person name="Wollam A."/>
            <person name="Pepin K.H."/>
            <person name="Johnson M."/>
            <person name="Bhonagiri V."/>
            <person name="Zhang X."/>
            <person name="Suruliraj S."/>
            <person name="Warren W."/>
            <person name="Chinwalla A."/>
            <person name="Mardis E.R."/>
            <person name="Wilson R.K."/>
        </authorList>
    </citation>
    <scope>NUCLEOTIDE SEQUENCE [LARGE SCALE GENOMIC DNA]</scope>
    <source>
        <strain evidence="1 2">ATCC 51873</strain>
    </source>
</reference>
<name>G9YCF1_HAFAL</name>
<dbReference type="Proteomes" id="UP000005959">
    <property type="component" value="Unassembled WGS sequence"/>
</dbReference>
<evidence type="ECO:0000313" key="2">
    <source>
        <dbReference type="Proteomes" id="UP000005959"/>
    </source>
</evidence>
<sequence>MEQWVISGRPQTPRFPNEGLNNSQTIPFLLLLDYGAVKAEIKYMLSH</sequence>
<dbReference type="EMBL" id="AGCI01000101">
    <property type="protein sequence ID" value="EHM38532.1"/>
    <property type="molecule type" value="Genomic_DNA"/>
</dbReference>
<organism evidence="1 2">
    <name type="scientific">Hafnia alvei ATCC 51873</name>
    <dbReference type="NCBI Taxonomy" id="1002364"/>
    <lineage>
        <taxon>Bacteria</taxon>
        <taxon>Pseudomonadati</taxon>
        <taxon>Pseudomonadota</taxon>
        <taxon>Gammaproteobacteria</taxon>
        <taxon>Enterobacterales</taxon>
        <taxon>Hafniaceae</taxon>
        <taxon>Hafnia</taxon>
    </lineage>
</organism>
<gene>
    <name evidence="1" type="ORF">HMPREF0454_04290</name>
</gene>
<accession>G9YCF1</accession>
<protein>
    <submittedName>
        <fullName evidence="1">Uncharacterized protein</fullName>
    </submittedName>
</protein>